<accession>A0A1L4BR32</accession>
<evidence type="ECO:0000313" key="2">
    <source>
        <dbReference type="EMBL" id="API86288.1"/>
    </source>
</evidence>
<dbReference type="EMBL" id="CP016796">
    <property type="protein sequence ID" value="API86288.1"/>
    <property type="molecule type" value="Genomic_DNA"/>
</dbReference>
<sequence>MNMKKALSIIILILSINVTFGITTQQQANLDKYSKQVIPYLENKYHKKFVLYREQMSPSNKKLPYQFVIRDSSGMLFTSFYDIQSNEFVDSYQSYYLATKLVNQYIQKANLREYFTDKAIFGLYSSKNSSKLIFSNAYKKDDLQILFNEAKNDKVGFKLIAAVNMEYSPRNLLSLFNQVSKLNNYLAKNNVKGIDIDIAVFDIPGKIFNNSIITNNIGYSYYFLRSFGARPYDMLLKKHDFNKEIAKQLNKSRKGELVSIVGFGKSQDFSSPMKVANYYYQGLASLSKKDNKDFLASNFYKQMEKISLKN</sequence>
<gene>
    <name evidence="2" type="ORF">F7310_02495</name>
</gene>
<keyword evidence="3" id="KW-1185">Reference proteome</keyword>
<proteinExistence type="predicted"/>
<organism evidence="2 3">
    <name type="scientific">Francisella uliginis</name>
    <dbReference type="NCBI Taxonomy" id="573570"/>
    <lineage>
        <taxon>Bacteria</taxon>
        <taxon>Pseudomonadati</taxon>
        <taxon>Pseudomonadota</taxon>
        <taxon>Gammaproteobacteria</taxon>
        <taxon>Thiotrichales</taxon>
        <taxon>Francisellaceae</taxon>
        <taxon>Francisella</taxon>
    </lineage>
</organism>
<reference evidence="2 3" key="1">
    <citation type="journal article" date="2016" name="Appl. Environ. Microbiol.">
        <title>Whole genome relationships among Francisella bacteria of diverse origin define new species and provide specific regions for detection.</title>
        <authorList>
            <person name="Challacombe J.F."/>
            <person name="Petersen J.M."/>
            <person name="Gallegos-Graves V."/>
            <person name="Hodge D."/>
            <person name="Pillai S."/>
            <person name="Kuske C.R."/>
        </authorList>
    </citation>
    <scope>NUCLEOTIDE SEQUENCE [LARGE SCALE GENOMIC DNA]</scope>
    <source>
        <strain evidence="3">TX07-7310</strain>
    </source>
</reference>
<feature type="signal peptide" evidence="1">
    <location>
        <begin position="1"/>
        <end position="21"/>
    </location>
</feature>
<evidence type="ECO:0000313" key="3">
    <source>
        <dbReference type="Proteomes" id="UP000184222"/>
    </source>
</evidence>
<dbReference type="Proteomes" id="UP000184222">
    <property type="component" value="Chromosome"/>
</dbReference>
<feature type="chain" id="PRO_5012385686" evidence="1">
    <location>
        <begin position="22"/>
        <end position="310"/>
    </location>
</feature>
<name>A0A1L4BR32_9GAMM</name>
<keyword evidence="1" id="KW-0732">Signal</keyword>
<dbReference type="AlphaFoldDB" id="A0A1L4BR32"/>
<protein>
    <submittedName>
        <fullName evidence="2">Uncharacterized protein</fullName>
    </submittedName>
</protein>
<evidence type="ECO:0000256" key="1">
    <source>
        <dbReference type="SAM" id="SignalP"/>
    </source>
</evidence>
<dbReference type="KEGG" id="frx:F7310_02495"/>